<sequence length="230" mass="25195">MASSGSSNSSTMDSSTSSDSSGSTGFSVSLPSFANLVSIRLDRNNYLLWLGQIVPALNCHDLFKFVDGSYPAPLQYVTSSDGKTQELNPLFLTWKRYDQLVLSWINATLTEPVLAQDLNKKVQAKTDSMAFFAAQGRGRGRRGGKNNSNTKAYVSRPFSTNIPSSNKNGHGRGRGSFYDYNYSSPNMNPSRGVICQVCNHRGHVAVDCEYFLERKNQSKDDVSSAFAGLT</sequence>
<dbReference type="OrthoDB" id="1845088at2759"/>
<feature type="region of interest" description="Disordered" evidence="1">
    <location>
        <begin position="137"/>
        <end position="173"/>
    </location>
</feature>
<feature type="non-terminal residue" evidence="2">
    <location>
        <position position="1"/>
    </location>
</feature>
<evidence type="ECO:0000313" key="3">
    <source>
        <dbReference type="Proteomes" id="UP000554482"/>
    </source>
</evidence>
<keyword evidence="2" id="KW-0695">RNA-directed DNA polymerase</keyword>
<evidence type="ECO:0000313" key="2">
    <source>
        <dbReference type="EMBL" id="KAF5196375.1"/>
    </source>
</evidence>
<organism evidence="2 3">
    <name type="scientific">Thalictrum thalictroides</name>
    <name type="common">Rue-anemone</name>
    <name type="synonym">Anemone thalictroides</name>
    <dbReference type="NCBI Taxonomy" id="46969"/>
    <lineage>
        <taxon>Eukaryota</taxon>
        <taxon>Viridiplantae</taxon>
        <taxon>Streptophyta</taxon>
        <taxon>Embryophyta</taxon>
        <taxon>Tracheophyta</taxon>
        <taxon>Spermatophyta</taxon>
        <taxon>Magnoliopsida</taxon>
        <taxon>Ranunculales</taxon>
        <taxon>Ranunculaceae</taxon>
        <taxon>Thalictroideae</taxon>
        <taxon>Thalictrum</taxon>
    </lineage>
</organism>
<gene>
    <name evidence="2" type="ORF">FRX31_014038</name>
</gene>
<feature type="compositionally biased region" description="Polar residues" evidence="1">
    <location>
        <begin position="145"/>
        <end position="168"/>
    </location>
</feature>
<accession>A0A7J6WIV8</accession>
<dbReference type="PANTHER" id="PTHR47481">
    <property type="match status" value="1"/>
</dbReference>
<name>A0A7J6WIV8_THATH</name>
<evidence type="ECO:0000256" key="1">
    <source>
        <dbReference type="SAM" id="MobiDB-lite"/>
    </source>
</evidence>
<dbReference type="EMBL" id="JABWDY010016075">
    <property type="protein sequence ID" value="KAF5196375.1"/>
    <property type="molecule type" value="Genomic_DNA"/>
</dbReference>
<dbReference type="GO" id="GO:0003964">
    <property type="term" value="F:RNA-directed DNA polymerase activity"/>
    <property type="evidence" value="ECO:0007669"/>
    <property type="project" value="UniProtKB-KW"/>
</dbReference>
<dbReference type="Proteomes" id="UP000554482">
    <property type="component" value="Unassembled WGS sequence"/>
</dbReference>
<dbReference type="PANTHER" id="PTHR47481:SF31">
    <property type="entry name" value="OS01G0873500 PROTEIN"/>
    <property type="match status" value="1"/>
</dbReference>
<feature type="region of interest" description="Disordered" evidence="1">
    <location>
        <begin position="1"/>
        <end position="23"/>
    </location>
</feature>
<protein>
    <submittedName>
        <fullName evidence="2">Reverse transcriptase, RNA-dependent DNA polymerase</fullName>
    </submittedName>
</protein>
<reference evidence="2 3" key="1">
    <citation type="submission" date="2020-06" db="EMBL/GenBank/DDBJ databases">
        <title>Transcriptomic and genomic resources for Thalictrum thalictroides and T. hernandezii: Facilitating candidate gene discovery in an emerging model plant lineage.</title>
        <authorList>
            <person name="Arias T."/>
            <person name="Riano-Pachon D.M."/>
            <person name="Di Stilio V.S."/>
        </authorList>
    </citation>
    <scope>NUCLEOTIDE SEQUENCE [LARGE SCALE GENOMIC DNA]</scope>
    <source>
        <strain evidence="3">cv. WT478/WT964</strain>
        <tissue evidence="2">Leaves</tissue>
    </source>
</reference>
<keyword evidence="2" id="KW-0548">Nucleotidyltransferase</keyword>
<comment type="caution">
    <text evidence="2">The sequence shown here is derived from an EMBL/GenBank/DDBJ whole genome shotgun (WGS) entry which is preliminary data.</text>
</comment>
<keyword evidence="2" id="KW-0808">Transferase</keyword>
<keyword evidence="3" id="KW-1185">Reference proteome</keyword>
<proteinExistence type="predicted"/>
<dbReference type="AlphaFoldDB" id="A0A7J6WIV8"/>